<evidence type="ECO:0000256" key="2">
    <source>
        <dbReference type="ARBA" id="ARBA00023163"/>
    </source>
</evidence>
<dbReference type="Gene3D" id="1.10.357.10">
    <property type="entry name" value="Tetracycline Repressor, domain 2"/>
    <property type="match status" value="1"/>
</dbReference>
<dbReference type="InterPro" id="IPR036271">
    <property type="entry name" value="Tet_transcr_reg_TetR-rel_C_sf"/>
</dbReference>
<dbReference type="Gene3D" id="1.10.10.60">
    <property type="entry name" value="Homeodomain-like"/>
    <property type="match status" value="1"/>
</dbReference>
<sequence>MRACSFLTVGPTIDGIAARARAAMTTMYRRWADKSELVADALRRRAQGPEPEVPDTGTLRGDLLLTVQEIAQTLAGGPGPSLIGLLEAIRDDAALRDLIGSQITQRSHEVGHIICARAGARGEKIDVRRSDAVLELAFAKVFTDTLFHGGIPDTPAFERLVDHVILPLLRSRSDSILSRVIIFSDMSGCRVGHRRSPFV</sequence>
<keyword evidence="5" id="KW-1185">Reference proteome</keyword>
<evidence type="ECO:0000313" key="5">
    <source>
        <dbReference type="Proteomes" id="UP000623608"/>
    </source>
</evidence>
<keyword evidence="2" id="KW-0804">Transcription</keyword>
<dbReference type="Pfam" id="PF16859">
    <property type="entry name" value="TetR_C_11"/>
    <property type="match status" value="1"/>
</dbReference>
<dbReference type="AlphaFoldDB" id="A0A919NL48"/>
<reference evidence="4" key="1">
    <citation type="submission" date="2021-01" db="EMBL/GenBank/DDBJ databases">
        <title>Whole genome shotgun sequence of Actinoplanes tereljensis NBRC 105297.</title>
        <authorList>
            <person name="Komaki H."/>
            <person name="Tamura T."/>
        </authorList>
    </citation>
    <scope>NUCLEOTIDE SEQUENCE</scope>
    <source>
        <strain evidence="4">NBRC 105297</strain>
    </source>
</reference>
<gene>
    <name evidence="4" type="ORF">Ate02nite_29030</name>
</gene>
<dbReference type="InterPro" id="IPR011075">
    <property type="entry name" value="TetR_C"/>
</dbReference>
<comment type="caution">
    <text evidence="4">The sequence shown here is derived from an EMBL/GenBank/DDBJ whole genome shotgun (WGS) entry which is preliminary data.</text>
</comment>
<keyword evidence="1" id="KW-0805">Transcription regulation</keyword>
<dbReference type="Proteomes" id="UP000623608">
    <property type="component" value="Unassembled WGS sequence"/>
</dbReference>
<dbReference type="SUPFAM" id="SSF48498">
    <property type="entry name" value="Tetracyclin repressor-like, C-terminal domain"/>
    <property type="match status" value="1"/>
</dbReference>
<name>A0A919NL48_9ACTN</name>
<feature type="domain" description="Tetracyclin repressor-like C-terminal" evidence="3">
    <location>
        <begin position="53"/>
        <end position="164"/>
    </location>
</feature>
<dbReference type="InterPro" id="IPR009057">
    <property type="entry name" value="Homeodomain-like_sf"/>
</dbReference>
<evidence type="ECO:0000259" key="3">
    <source>
        <dbReference type="Pfam" id="PF16859"/>
    </source>
</evidence>
<evidence type="ECO:0000256" key="1">
    <source>
        <dbReference type="ARBA" id="ARBA00023015"/>
    </source>
</evidence>
<proteinExistence type="predicted"/>
<evidence type="ECO:0000313" key="4">
    <source>
        <dbReference type="EMBL" id="GIF20173.1"/>
    </source>
</evidence>
<accession>A0A919NL48</accession>
<organism evidence="4 5">
    <name type="scientific">Paractinoplanes tereljensis</name>
    <dbReference type="NCBI Taxonomy" id="571912"/>
    <lineage>
        <taxon>Bacteria</taxon>
        <taxon>Bacillati</taxon>
        <taxon>Actinomycetota</taxon>
        <taxon>Actinomycetes</taxon>
        <taxon>Micromonosporales</taxon>
        <taxon>Micromonosporaceae</taxon>
        <taxon>Paractinoplanes</taxon>
    </lineage>
</organism>
<dbReference type="EMBL" id="BOMY01000021">
    <property type="protein sequence ID" value="GIF20173.1"/>
    <property type="molecule type" value="Genomic_DNA"/>
</dbReference>
<protein>
    <recommendedName>
        <fullName evidence="3">Tetracyclin repressor-like C-terminal domain-containing protein</fullName>
    </recommendedName>
</protein>
<dbReference type="SUPFAM" id="SSF46689">
    <property type="entry name" value="Homeodomain-like"/>
    <property type="match status" value="1"/>
</dbReference>